<name>A0A173UT05_9FIRM</name>
<dbReference type="RefSeq" id="WP_055183269.1">
    <property type="nucleotide sequence ID" value="NZ_CATZPD010000044.1"/>
</dbReference>
<dbReference type="Proteomes" id="UP000095390">
    <property type="component" value="Unassembled WGS sequence"/>
</dbReference>
<keyword evidence="2" id="KW-0812">Transmembrane</keyword>
<feature type="transmembrane region" description="Helical" evidence="2">
    <location>
        <begin position="652"/>
        <end position="675"/>
    </location>
</feature>
<proteinExistence type="predicted"/>
<evidence type="ECO:0000313" key="7">
    <source>
        <dbReference type="Proteomes" id="UP000262524"/>
    </source>
</evidence>
<dbReference type="Proteomes" id="UP000262524">
    <property type="component" value="Unassembled WGS sequence"/>
</dbReference>
<evidence type="ECO:0000313" key="5">
    <source>
        <dbReference type="EMBL" id="RHK38199.1"/>
    </source>
</evidence>
<gene>
    <name evidence="5" type="ORF">DW068_10070</name>
    <name evidence="4" type="ORF">DXD91_10270</name>
    <name evidence="3" type="ORF">ERS852578_02652</name>
</gene>
<evidence type="ECO:0008006" key="9">
    <source>
        <dbReference type="Google" id="ProtNLM"/>
    </source>
</evidence>
<evidence type="ECO:0000313" key="3">
    <source>
        <dbReference type="EMBL" id="CUN17267.1"/>
    </source>
</evidence>
<evidence type="ECO:0000313" key="6">
    <source>
        <dbReference type="Proteomes" id="UP000095390"/>
    </source>
</evidence>
<sequence>MKTEYLIHEYMWSNHCISGNKLGWGITASSMPEDRAYLRELEKLAQAAVIDKTGKTEVDELVYSSVCGFVKMSSVPCESGEDKRQNKRVRIYQPKAPESNPVAYLAPGGEWAEEESVGYLQPLFLEEPEFHRKDILQEMNLMSRLPEFMQVVFWCLSGHSEGINIVAPDWKEEEFAEKAKRLMYVIHSLLPQPARERAGYVSFTREAIPSVSFYFSQKVCGTKYFNLSEKSERNDWENTQTALDQYFYNGFAQASQKEDEIYRDFQKTAGKYLKTVRDNGNLLKKVEWIFYDIARKHGQSALSIEILSENFPELLYWVCKDKALEYVAEDILKEIREYKFSVKERQKYIENLLTGMTGRSRERILKEIDRVLGEVFEEDKVEFASLLAVIREKNKDIYTSLLCETLANQKLSDYGKSLFRMNARDMESLYKYVKDFNEEKVPGEQKDEILRTGIGLLNEELFDKDRFELFDKIAIHLNRREQWIKILQDFVKQLQEHAALFNKKQLDTACYVEEMLGGYRPETRMVLRQERGHRTHRIKKGGQSKDSGEEDSDMGRRYKKAAETEEEKARKTGTEIENVEAEAVEDSLEEEGPAVPFLLMGFPQGFLTGCIMYLSHYSLMIGHWKIALGMAGMWVLLMLNYQAVIIQRKASYPLWKVVGLCLVEGWIIEAAAWFFRSQKVRLYYFIILGVITVCIQVVNLLRLKKEKSQMEEESAHAGR</sequence>
<keyword evidence="2" id="KW-1133">Transmembrane helix</keyword>
<protein>
    <recommendedName>
        <fullName evidence="9">Consensus disorder prediction</fullName>
    </recommendedName>
</protein>
<feature type="compositionally biased region" description="Basic and acidic residues" evidence="1">
    <location>
        <begin position="553"/>
        <end position="574"/>
    </location>
</feature>
<evidence type="ECO:0000256" key="1">
    <source>
        <dbReference type="SAM" id="MobiDB-lite"/>
    </source>
</evidence>
<keyword evidence="2" id="KW-0472">Membrane</keyword>
<evidence type="ECO:0000256" key="2">
    <source>
        <dbReference type="SAM" id="Phobius"/>
    </source>
</evidence>
<evidence type="ECO:0000313" key="4">
    <source>
        <dbReference type="EMBL" id="RGI85194.1"/>
    </source>
</evidence>
<organism evidence="3 6">
    <name type="scientific">Anaerobutyricum hallii</name>
    <dbReference type="NCBI Taxonomy" id="39488"/>
    <lineage>
        <taxon>Bacteria</taxon>
        <taxon>Bacillati</taxon>
        <taxon>Bacillota</taxon>
        <taxon>Clostridia</taxon>
        <taxon>Lachnospirales</taxon>
        <taxon>Lachnospiraceae</taxon>
        <taxon>Anaerobutyricum</taxon>
    </lineage>
</organism>
<dbReference type="EMBL" id="QSOE01000070">
    <property type="protein sequence ID" value="RGI85194.1"/>
    <property type="molecule type" value="Genomic_DNA"/>
</dbReference>
<reference evidence="3 6" key="1">
    <citation type="submission" date="2015-09" db="EMBL/GenBank/DDBJ databases">
        <authorList>
            <consortium name="Pathogen Informatics"/>
        </authorList>
    </citation>
    <scope>NUCLEOTIDE SEQUENCE [LARGE SCALE GENOMIC DNA]</scope>
    <source>
        <strain evidence="3 6">2789STDY5834966</strain>
    </source>
</reference>
<accession>A0A173UT05</accession>
<dbReference type="Proteomes" id="UP000283497">
    <property type="component" value="Unassembled WGS sequence"/>
</dbReference>
<dbReference type="OrthoDB" id="1779394at2"/>
<feature type="transmembrane region" description="Helical" evidence="2">
    <location>
        <begin position="682"/>
        <end position="701"/>
    </location>
</feature>
<evidence type="ECO:0000313" key="8">
    <source>
        <dbReference type="Proteomes" id="UP000283497"/>
    </source>
</evidence>
<feature type="compositionally biased region" description="Basic residues" evidence="1">
    <location>
        <begin position="533"/>
        <end position="542"/>
    </location>
</feature>
<dbReference type="AlphaFoldDB" id="A0A173UT05"/>
<dbReference type="EMBL" id="QRNJ01000037">
    <property type="protein sequence ID" value="RHK38199.1"/>
    <property type="molecule type" value="Genomic_DNA"/>
</dbReference>
<reference evidence="7 8" key="2">
    <citation type="submission" date="2018-08" db="EMBL/GenBank/DDBJ databases">
        <title>A genome reference for cultivated species of the human gut microbiota.</title>
        <authorList>
            <person name="Zou Y."/>
            <person name="Xue W."/>
            <person name="Luo G."/>
        </authorList>
    </citation>
    <scope>NUCLEOTIDE SEQUENCE [LARGE SCALE GENOMIC DNA]</scope>
    <source>
        <strain evidence="5 8">AF45-14BH</strain>
        <strain evidence="4 7">TM10-1AC</strain>
    </source>
</reference>
<feature type="region of interest" description="Disordered" evidence="1">
    <location>
        <begin position="529"/>
        <end position="576"/>
    </location>
</feature>
<dbReference type="EMBL" id="CYYC01000043">
    <property type="protein sequence ID" value="CUN17267.1"/>
    <property type="molecule type" value="Genomic_DNA"/>
</dbReference>
<feature type="transmembrane region" description="Helical" evidence="2">
    <location>
        <begin position="626"/>
        <end position="646"/>
    </location>
</feature>